<dbReference type="PANTHER" id="PTHR20854:SF4">
    <property type="entry name" value="INOSITOL-1-MONOPHOSPHATASE-RELATED"/>
    <property type="match status" value="1"/>
</dbReference>
<keyword evidence="2" id="KW-0479">Metal-binding</keyword>
<keyword evidence="4" id="KW-1185">Reference proteome</keyword>
<evidence type="ECO:0000313" key="3">
    <source>
        <dbReference type="EMBL" id="KFL30894.1"/>
    </source>
</evidence>
<name>A0A087M1Z1_9HYPH</name>
<dbReference type="InterPro" id="IPR000760">
    <property type="entry name" value="Inositol_monophosphatase-like"/>
</dbReference>
<feature type="binding site" evidence="2">
    <location>
        <position position="219"/>
    </location>
    <ligand>
        <name>Mg(2+)</name>
        <dbReference type="ChEBI" id="CHEBI:18420"/>
        <label>1</label>
        <note>catalytic</note>
    </ligand>
</feature>
<gene>
    <name evidence="3" type="ORF">JP75_12985</name>
</gene>
<dbReference type="PRINTS" id="PR00377">
    <property type="entry name" value="IMPHPHTASES"/>
</dbReference>
<dbReference type="GO" id="GO:0006020">
    <property type="term" value="P:inositol metabolic process"/>
    <property type="evidence" value="ECO:0007669"/>
    <property type="project" value="TreeGrafter"/>
</dbReference>
<dbReference type="GO" id="GO:0046872">
    <property type="term" value="F:metal ion binding"/>
    <property type="evidence" value="ECO:0007669"/>
    <property type="project" value="UniProtKB-KW"/>
</dbReference>
<protein>
    <submittedName>
        <fullName evidence="3">Inositol monophosphatase</fullName>
    </submittedName>
</protein>
<comment type="similarity">
    <text evidence="1">Belongs to the inositol monophosphatase superfamily.</text>
</comment>
<organism evidence="3 4">
    <name type="scientific">Devosia riboflavina</name>
    <dbReference type="NCBI Taxonomy" id="46914"/>
    <lineage>
        <taxon>Bacteria</taxon>
        <taxon>Pseudomonadati</taxon>
        <taxon>Pseudomonadota</taxon>
        <taxon>Alphaproteobacteria</taxon>
        <taxon>Hyphomicrobiales</taxon>
        <taxon>Devosiaceae</taxon>
        <taxon>Devosia</taxon>
    </lineage>
</organism>
<dbReference type="Gene3D" id="3.40.190.80">
    <property type="match status" value="1"/>
</dbReference>
<dbReference type="PANTHER" id="PTHR20854">
    <property type="entry name" value="INOSITOL MONOPHOSPHATASE"/>
    <property type="match status" value="1"/>
</dbReference>
<proteinExistence type="inferred from homology"/>
<reference evidence="3 4" key="1">
    <citation type="submission" date="2014-08" db="EMBL/GenBank/DDBJ databases">
        <authorList>
            <person name="Hassan Y.I."/>
            <person name="Lepp D."/>
            <person name="Zhou T."/>
        </authorList>
    </citation>
    <scope>NUCLEOTIDE SEQUENCE [LARGE SCALE GENOMIC DNA]</scope>
    <source>
        <strain evidence="3 4">IFO13584</strain>
    </source>
</reference>
<dbReference type="OrthoDB" id="9785695at2"/>
<dbReference type="GO" id="GO:0008934">
    <property type="term" value="F:inositol monophosphate 1-phosphatase activity"/>
    <property type="evidence" value="ECO:0007669"/>
    <property type="project" value="TreeGrafter"/>
</dbReference>
<sequence>MNIERLAAILRQAAKDEIMPRFRRLDDGMVRSKANAFDLVTEADESAERAIAAAINAHSPNTVVIGEEAVSANPNLLNSHFEDRTVIYVDPVDGTYNFASGLPLFAVMAAVVENGETVAGVIYDPMGDDFLMTERACGTWQVFPDGRRVRQKFAEPTALAEMGGLASVSYLPTEVRSQVLGNLAKVKMFANYRCAGHEYRMAAGGHAHFLMYNKLMPWDHVAGALMMREAGAHVARFDGSEYKASHTGGGLLVAPSKENWDELRREVFVV</sequence>
<feature type="binding site" evidence="2">
    <location>
        <position position="90"/>
    </location>
    <ligand>
        <name>Mg(2+)</name>
        <dbReference type="ChEBI" id="CHEBI:18420"/>
        <label>2</label>
    </ligand>
</feature>
<keyword evidence="2" id="KW-0460">Magnesium</keyword>
<dbReference type="Gene3D" id="3.30.540.10">
    <property type="entry name" value="Fructose-1,6-Bisphosphatase, subunit A, domain 1"/>
    <property type="match status" value="1"/>
</dbReference>
<dbReference type="EMBL" id="JQGC01000010">
    <property type="protein sequence ID" value="KFL30894.1"/>
    <property type="molecule type" value="Genomic_DNA"/>
</dbReference>
<evidence type="ECO:0000313" key="4">
    <source>
        <dbReference type="Proteomes" id="UP000028981"/>
    </source>
</evidence>
<dbReference type="RefSeq" id="WP_035083375.1">
    <property type="nucleotide sequence ID" value="NZ_JQGC01000010.1"/>
</dbReference>
<dbReference type="STRING" id="46914.JP75_12985"/>
<comment type="cofactor">
    <cofactor evidence="2">
        <name>Mg(2+)</name>
        <dbReference type="ChEBI" id="CHEBI:18420"/>
    </cofactor>
</comment>
<dbReference type="Pfam" id="PF00459">
    <property type="entry name" value="Inositol_P"/>
    <property type="match status" value="1"/>
</dbReference>
<evidence type="ECO:0000256" key="2">
    <source>
        <dbReference type="PIRSR" id="PIRSR600760-2"/>
    </source>
</evidence>
<evidence type="ECO:0000256" key="1">
    <source>
        <dbReference type="ARBA" id="ARBA00009759"/>
    </source>
</evidence>
<dbReference type="SUPFAM" id="SSF56655">
    <property type="entry name" value="Carbohydrate phosphatase"/>
    <property type="match status" value="1"/>
</dbReference>
<accession>A0A087M1Z1</accession>
<dbReference type="GO" id="GO:0007165">
    <property type="term" value="P:signal transduction"/>
    <property type="evidence" value="ECO:0007669"/>
    <property type="project" value="TreeGrafter"/>
</dbReference>
<feature type="binding site" evidence="2">
    <location>
        <position position="67"/>
    </location>
    <ligand>
        <name>Mg(2+)</name>
        <dbReference type="ChEBI" id="CHEBI:18420"/>
        <label>1</label>
        <note>catalytic</note>
    </ligand>
</feature>
<dbReference type="Proteomes" id="UP000028981">
    <property type="component" value="Unassembled WGS sequence"/>
</dbReference>
<comment type="caution">
    <text evidence="3">The sequence shown here is derived from an EMBL/GenBank/DDBJ whole genome shotgun (WGS) entry which is preliminary data.</text>
</comment>
<feature type="binding site" evidence="2">
    <location>
        <position position="93"/>
    </location>
    <ligand>
        <name>Mg(2+)</name>
        <dbReference type="ChEBI" id="CHEBI:18420"/>
        <label>2</label>
    </ligand>
</feature>
<dbReference type="AlphaFoldDB" id="A0A087M1Z1"/>